<dbReference type="HOGENOM" id="CLU_016047_3_1_9"/>
<dbReference type="SUPFAM" id="SSF161098">
    <property type="entry name" value="MetI-like"/>
    <property type="match status" value="1"/>
</dbReference>
<dbReference type="PANTHER" id="PTHR43357">
    <property type="entry name" value="INNER MEMBRANE ABC TRANSPORTER PERMEASE PROTEIN YDCV"/>
    <property type="match status" value="1"/>
</dbReference>
<dbReference type="GO" id="GO:0005886">
    <property type="term" value="C:plasma membrane"/>
    <property type="evidence" value="ECO:0007669"/>
    <property type="project" value="UniProtKB-SubCell"/>
</dbReference>
<dbReference type="RefSeq" id="WP_042211247.1">
    <property type="nucleotide sequence ID" value="NZ_CP009285.1"/>
</dbReference>
<keyword evidence="2 8" id="KW-0813">Transport</keyword>
<evidence type="ECO:0000313" key="11">
    <source>
        <dbReference type="Proteomes" id="UP000029518"/>
    </source>
</evidence>
<comment type="similarity">
    <text evidence="8">Belongs to the binding-protein-dependent transport system permease family.</text>
</comment>
<keyword evidence="4" id="KW-0997">Cell inner membrane</keyword>
<dbReference type="KEGG" id="pbd:PBOR_08635"/>
<dbReference type="AlphaFoldDB" id="A0A089L6A3"/>
<proteinExistence type="inferred from homology"/>
<reference evidence="10" key="1">
    <citation type="submission" date="2014-08" db="EMBL/GenBank/DDBJ databases">
        <title>Comparative genomics of the Paenibacillus odorifer group.</title>
        <authorList>
            <person name="den Bakker H.C."/>
            <person name="Tsai Y.-C.Y.-C."/>
            <person name="Martin N."/>
            <person name="Korlach J."/>
            <person name="Wiedmann M."/>
        </authorList>
    </citation>
    <scope>NUCLEOTIDE SEQUENCE [LARGE SCALE GENOMIC DNA]</scope>
    <source>
        <strain evidence="10">DSM 13188</strain>
    </source>
</reference>
<keyword evidence="7 8" id="KW-0472">Membrane</keyword>
<dbReference type="OrthoDB" id="9782004at2"/>
<feature type="transmembrane region" description="Helical" evidence="8">
    <location>
        <begin position="12"/>
        <end position="35"/>
    </location>
</feature>
<dbReference type="InterPro" id="IPR000515">
    <property type="entry name" value="MetI-like"/>
</dbReference>
<feature type="transmembrane region" description="Helical" evidence="8">
    <location>
        <begin position="178"/>
        <end position="201"/>
    </location>
</feature>
<organism evidence="10 11">
    <name type="scientific">Paenibacillus borealis</name>
    <dbReference type="NCBI Taxonomy" id="160799"/>
    <lineage>
        <taxon>Bacteria</taxon>
        <taxon>Bacillati</taxon>
        <taxon>Bacillota</taxon>
        <taxon>Bacilli</taxon>
        <taxon>Bacillales</taxon>
        <taxon>Paenibacillaceae</taxon>
        <taxon>Paenibacillus</taxon>
    </lineage>
</organism>
<feature type="transmembrane region" description="Helical" evidence="8">
    <location>
        <begin position="236"/>
        <end position="258"/>
    </location>
</feature>
<keyword evidence="3" id="KW-1003">Cell membrane</keyword>
<evidence type="ECO:0000256" key="6">
    <source>
        <dbReference type="ARBA" id="ARBA00022989"/>
    </source>
</evidence>
<keyword evidence="5 8" id="KW-0812">Transmembrane</keyword>
<feature type="transmembrane region" description="Helical" evidence="8">
    <location>
        <begin position="104"/>
        <end position="124"/>
    </location>
</feature>
<keyword evidence="11" id="KW-1185">Reference proteome</keyword>
<feature type="domain" description="ABC transmembrane type-1" evidence="9">
    <location>
        <begin position="66"/>
        <end position="254"/>
    </location>
</feature>
<protein>
    <submittedName>
        <fullName evidence="10">Spermidine/putrescine ABC transporter permease</fullName>
    </submittedName>
</protein>
<evidence type="ECO:0000313" key="10">
    <source>
        <dbReference type="EMBL" id="AIQ56986.1"/>
    </source>
</evidence>
<evidence type="ECO:0000256" key="4">
    <source>
        <dbReference type="ARBA" id="ARBA00022519"/>
    </source>
</evidence>
<evidence type="ECO:0000256" key="2">
    <source>
        <dbReference type="ARBA" id="ARBA00022448"/>
    </source>
</evidence>
<accession>A0A089L6A3</accession>
<dbReference type="EMBL" id="CP009285">
    <property type="protein sequence ID" value="AIQ56986.1"/>
    <property type="molecule type" value="Genomic_DNA"/>
</dbReference>
<evidence type="ECO:0000256" key="8">
    <source>
        <dbReference type="RuleBase" id="RU363032"/>
    </source>
</evidence>
<evidence type="ECO:0000256" key="5">
    <source>
        <dbReference type="ARBA" id="ARBA00022692"/>
    </source>
</evidence>
<evidence type="ECO:0000256" key="3">
    <source>
        <dbReference type="ARBA" id="ARBA00022475"/>
    </source>
</evidence>
<dbReference type="PANTHER" id="PTHR43357:SF4">
    <property type="entry name" value="INNER MEMBRANE ABC TRANSPORTER PERMEASE PROTEIN YDCV"/>
    <property type="match status" value="1"/>
</dbReference>
<gene>
    <name evidence="10" type="ORF">PBOR_08635</name>
</gene>
<dbReference type="Proteomes" id="UP000029518">
    <property type="component" value="Chromosome"/>
</dbReference>
<feature type="transmembrane region" description="Helical" evidence="8">
    <location>
        <begin position="130"/>
        <end position="157"/>
    </location>
</feature>
<dbReference type="PROSITE" id="PS50928">
    <property type="entry name" value="ABC_TM1"/>
    <property type="match status" value="1"/>
</dbReference>
<evidence type="ECO:0000256" key="1">
    <source>
        <dbReference type="ARBA" id="ARBA00004429"/>
    </source>
</evidence>
<evidence type="ECO:0000256" key="7">
    <source>
        <dbReference type="ARBA" id="ARBA00023136"/>
    </source>
</evidence>
<dbReference type="Gene3D" id="1.10.3720.10">
    <property type="entry name" value="MetI-like"/>
    <property type="match status" value="1"/>
</dbReference>
<keyword evidence="6 8" id="KW-1133">Transmembrane helix</keyword>
<dbReference type="Pfam" id="PF00528">
    <property type="entry name" value="BPD_transp_1"/>
    <property type="match status" value="1"/>
</dbReference>
<feature type="transmembrane region" description="Helical" evidence="8">
    <location>
        <begin position="70"/>
        <end position="92"/>
    </location>
</feature>
<dbReference type="GO" id="GO:0055085">
    <property type="term" value="P:transmembrane transport"/>
    <property type="evidence" value="ECO:0007669"/>
    <property type="project" value="InterPro"/>
</dbReference>
<dbReference type="InterPro" id="IPR035906">
    <property type="entry name" value="MetI-like_sf"/>
</dbReference>
<dbReference type="CDD" id="cd06261">
    <property type="entry name" value="TM_PBP2"/>
    <property type="match status" value="1"/>
</dbReference>
<comment type="subcellular location">
    <subcellularLocation>
        <location evidence="1">Cell inner membrane</location>
        <topology evidence="1">Multi-pass membrane protein</topology>
    </subcellularLocation>
    <subcellularLocation>
        <location evidence="8">Cell membrane</location>
        <topology evidence="8">Multi-pass membrane protein</topology>
    </subcellularLocation>
</comment>
<evidence type="ECO:0000259" key="9">
    <source>
        <dbReference type="PROSITE" id="PS50928"/>
    </source>
</evidence>
<name>A0A089L6A3_PAEBO</name>
<sequence length="277" mass="30084">MPKKTRDYKWILYVCAGAVGLYLLLPLLMILLTSVSSGASSKFPPEGLTLEWYSRLGDQKQFLEAFRNSILASAGAVLLALVTGTLAALAIVQYPFPGRGLLRAFFMSPMVMPKITLGVAYLILFSKMHIAGGLFALILGEAVIVLPFVLSIVGSALANLNPAHREAAADLGAGPFRIFFTVTLPQLQLSLLLAGSIAFVFTFDQVETALLILRQGSYTLPIQLFLYMEKWQDPTVAVVSVVLIAFALALFFAIKLVIRSAPGVENMLGSRTNKRRS</sequence>